<evidence type="ECO:0000256" key="1">
    <source>
        <dbReference type="SAM" id="MobiDB-lite"/>
    </source>
</evidence>
<feature type="region of interest" description="Disordered" evidence="1">
    <location>
        <begin position="1"/>
        <end position="25"/>
    </location>
</feature>
<gene>
    <name evidence="2" type="ORF">COLO4_12038</name>
</gene>
<dbReference type="InterPro" id="IPR018930">
    <property type="entry name" value="LEA-18"/>
</dbReference>
<sequence>MEKKQEHENKKPIDKEEKEGLAGLPIEDSPYVKYNDLEDYKRQGYATEKAISNRSLAMALLAPTTPHSFWSK</sequence>
<comment type="caution">
    <text evidence="2">The sequence shown here is derived from an EMBL/GenBank/DDBJ whole genome shotgun (WGS) entry which is preliminary data.</text>
</comment>
<protein>
    <submittedName>
        <fullName evidence="2">Late embryogenesis abundant protein, LEA-18</fullName>
    </submittedName>
</protein>
<reference evidence="3" key="1">
    <citation type="submission" date="2013-09" db="EMBL/GenBank/DDBJ databases">
        <title>Corchorus olitorius genome sequencing.</title>
        <authorList>
            <person name="Alam M."/>
            <person name="Haque M.S."/>
            <person name="Islam M.S."/>
            <person name="Emdad E.M."/>
            <person name="Islam M.M."/>
            <person name="Ahmed B."/>
            <person name="Halim A."/>
            <person name="Hossen Q.M.M."/>
            <person name="Hossain M.Z."/>
            <person name="Ahmed R."/>
            <person name="Khan M.M."/>
            <person name="Islam R."/>
            <person name="Rashid M.M."/>
            <person name="Khan S.A."/>
            <person name="Rahman M.S."/>
            <person name="Alam M."/>
            <person name="Yahiya A.S."/>
            <person name="Khan M.S."/>
            <person name="Azam M.S."/>
            <person name="Haque T."/>
            <person name="Lashkar M.Z.H."/>
            <person name="Akhand A.I."/>
            <person name="Morshed G."/>
            <person name="Roy S."/>
            <person name="Uddin K.S."/>
            <person name="Rabeya T."/>
            <person name="Hossain A.S."/>
            <person name="Chowdhury A."/>
            <person name="Snigdha A.R."/>
            <person name="Mortoza M.S."/>
            <person name="Matin S.A."/>
            <person name="Hoque S.M.E."/>
            <person name="Islam M.K."/>
            <person name="Roy D.K."/>
            <person name="Haider R."/>
            <person name="Moosa M.M."/>
            <person name="Elias S.M."/>
            <person name="Hasan A.M."/>
            <person name="Jahan S."/>
            <person name="Shafiuddin M."/>
            <person name="Mahmood N."/>
            <person name="Shommy N.S."/>
        </authorList>
    </citation>
    <scope>NUCLEOTIDE SEQUENCE [LARGE SCALE GENOMIC DNA]</scope>
    <source>
        <strain evidence="3">cv. O-4</strain>
    </source>
</reference>
<dbReference type="AlphaFoldDB" id="A0A1R3K2E7"/>
<feature type="compositionally biased region" description="Basic and acidic residues" evidence="1">
    <location>
        <begin position="1"/>
        <end position="20"/>
    </location>
</feature>
<dbReference type="EMBL" id="AWUE01014800">
    <property type="protein sequence ID" value="OMP01254.1"/>
    <property type="molecule type" value="Genomic_DNA"/>
</dbReference>
<proteinExistence type="predicted"/>
<evidence type="ECO:0000313" key="2">
    <source>
        <dbReference type="EMBL" id="OMP01254.1"/>
    </source>
</evidence>
<dbReference type="Proteomes" id="UP000187203">
    <property type="component" value="Unassembled WGS sequence"/>
</dbReference>
<dbReference type="Pfam" id="PF10714">
    <property type="entry name" value="LEA_6"/>
    <property type="match status" value="1"/>
</dbReference>
<organism evidence="2 3">
    <name type="scientific">Corchorus olitorius</name>
    <dbReference type="NCBI Taxonomy" id="93759"/>
    <lineage>
        <taxon>Eukaryota</taxon>
        <taxon>Viridiplantae</taxon>
        <taxon>Streptophyta</taxon>
        <taxon>Embryophyta</taxon>
        <taxon>Tracheophyta</taxon>
        <taxon>Spermatophyta</taxon>
        <taxon>Magnoliopsida</taxon>
        <taxon>eudicotyledons</taxon>
        <taxon>Gunneridae</taxon>
        <taxon>Pentapetalae</taxon>
        <taxon>rosids</taxon>
        <taxon>malvids</taxon>
        <taxon>Malvales</taxon>
        <taxon>Malvaceae</taxon>
        <taxon>Grewioideae</taxon>
        <taxon>Apeibeae</taxon>
        <taxon>Corchorus</taxon>
    </lineage>
</organism>
<name>A0A1R3K2E7_9ROSI</name>
<accession>A0A1R3K2E7</accession>
<keyword evidence="3" id="KW-1185">Reference proteome</keyword>
<evidence type="ECO:0000313" key="3">
    <source>
        <dbReference type="Proteomes" id="UP000187203"/>
    </source>
</evidence>
<dbReference type="OrthoDB" id="1929004at2759"/>